<sequence>MRKASLPPPTVDELERQVREFDFALYLFTGKNFHLRAARQQQQQQFDQLQNLVNTAQNLGILPE</sequence>
<gene>
    <name evidence="1" type="ORF">GJR95_31175</name>
</gene>
<name>A0A6P1W5I9_9BACT</name>
<organism evidence="1 2">
    <name type="scientific">Spirosoma endbachense</name>
    <dbReference type="NCBI Taxonomy" id="2666025"/>
    <lineage>
        <taxon>Bacteria</taxon>
        <taxon>Pseudomonadati</taxon>
        <taxon>Bacteroidota</taxon>
        <taxon>Cytophagia</taxon>
        <taxon>Cytophagales</taxon>
        <taxon>Cytophagaceae</taxon>
        <taxon>Spirosoma</taxon>
    </lineage>
</organism>
<dbReference type="EMBL" id="CP045997">
    <property type="protein sequence ID" value="QHV99200.1"/>
    <property type="molecule type" value="Genomic_DNA"/>
</dbReference>
<protein>
    <submittedName>
        <fullName evidence="1">Uncharacterized protein</fullName>
    </submittedName>
</protein>
<dbReference type="KEGG" id="senf:GJR95_31175"/>
<dbReference type="RefSeq" id="WP_162389604.1">
    <property type="nucleotide sequence ID" value="NZ_CP045997.1"/>
</dbReference>
<dbReference type="AlphaFoldDB" id="A0A6P1W5I9"/>
<accession>A0A6P1W5I9</accession>
<dbReference type="Proteomes" id="UP000464577">
    <property type="component" value="Chromosome"/>
</dbReference>
<evidence type="ECO:0000313" key="1">
    <source>
        <dbReference type="EMBL" id="QHV99200.1"/>
    </source>
</evidence>
<keyword evidence="2" id="KW-1185">Reference proteome</keyword>
<evidence type="ECO:0000313" key="2">
    <source>
        <dbReference type="Proteomes" id="UP000464577"/>
    </source>
</evidence>
<reference evidence="1 2" key="1">
    <citation type="submission" date="2019-11" db="EMBL/GenBank/DDBJ databases">
        <title>Spirosoma endbachense sp. nov., isolated from a natural salt meadow.</title>
        <authorList>
            <person name="Rojas J."/>
            <person name="Ambika Manirajan B."/>
            <person name="Ratering S."/>
            <person name="Suarez C."/>
            <person name="Geissler-Plaum R."/>
            <person name="Schnell S."/>
        </authorList>
    </citation>
    <scope>NUCLEOTIDE SEQUENCE [LARGE SCALE GENOMIC DNA]</scope>
    <source>
        <strain evidence="1 2">I-24</strain>
    </source>
</reference>
<proteinExistence type="predicted"/>